<dbReference type="Proteomes" id="UP000542742">
    <property type="component" value="Unassembled WGS sequence"/>
</dbReference>
<accession>A0A7W7CN57</accession>
<sequence>MTLIDLGDAGAAVEPAAAAVDVARLRRLVLAFLTVVGLAAMTASAPPAPSLVRPLWATTLRPSDIVAVDGRTVYLNRSSASGPAEVVAYDLPTGRLRWSSPTGDAYGIRPAGDVVLVATGPSTSAPGPRTVALDAETGARLWQSFGSFSPSASGAEVLLAETGRSGAVDGLRLVGRRDGQQVWRRSITPAEEWTTVVEGGRPAAVVTVTGTGDTTVHGYADGAVRHRARIPWNGVYSSTFFPVGAQLVVVRTASAQTVATVYRAADLRPLWRSDELIGSVTGCGPLICTAGVRGVAGRDPATGRPVWRRDDMKFVWDLGPDRLLLSAAANLASATTVLVDAATGRTIGRPIGGQEAFVAGRAGSLTLLRPTGPSGDRTAVNRLDLATGRQTVLGTVDRLTEQRCQGVPGYLLCPRGDVLTVTAVG</sequence>
<dbReference type="SUPFAM" id="SSF50998">
    <property type="entry name" value="Quinoprotein alcohol dehydrogenase-like"/>
    <property type="match status" value="1"/>
</dbReference>
<dbReference type="AlphaFoldDB" id="A0A7W7CN57"/>
<protein>
    <submittedName>
        <fullName evidence="2">Outer membrane protein assembly factor BamB</fullName>
    </submittedName>
</protein>
<dbReference type="RefSeq" id="WP_184950416.1">
    <property type="nucleotide sequence ID" value="NZ_BOMC01000004.1"/>
</dbReference>
<feature type="domain" description="Pyrrolo-quinoline quinone repeat" evidence="1">
    <location>
        <begin position="55"/>
        <end position="146"/>
    </location>
</feature>
<keyword evidence="3" id="KW-1185">Reference proteome</keyword>
<dbReference type="InterPro" id="IPR002372">
    <property type="entry name" value="PQQ_rpt_dom"/>
</dbReference>
<dbReference type="Gene3D" id="2.40.10.480">
    <property type="match status" value="1"/>
</dbReference>
<organism evidence="2 3">
    <name type="scientific">Paractinoplanes abujensis</name>
    <dbReference type="NCBI Taxonomy" id="882441"/>
    <lineage>
        <taxon>Bacteria</taxon>
        <taxon>Bacillati</taxon>
        <taxon>Actinomycetota</taxon>
        <taxon>Actinomycetes</taxon>
        <taxon>Micromonosporales</taxon>
        <taxon>Micromonosporaceae</taxon>
        <taxon>Paractinoplanes</taxon>
    </lineage>
</organism>
<dbReference type="EMBL" id="JACHMF010000001">
    <property type="protein sequence ID" value="MBB4691620.1"/>
    <property type="molecule type" value="Genomic_DNA"/>
</dbReference>
<reference evidence="2 3" key="1">
    <citation type="submission" date="2020-08" db="EMBL/GenBank/DDBJ databases">
        <title>Sequencing the genomes of 1000 actinobacteria strains.</title>
        <authorList>
            <person name="Klenk H.-P."/>
        </authorList>
    </citation>
    <scope>NUCLEOTIDE SEQUENCE [LARGE SCALE GENOMIC DNA]</scope>
    <source>
        <strain evidence="2 3">DSM 45518</strain>
    </source>
</reference>
<dbReference type="Pfam" id="PF13360">
    <property type="entry name" value="PQQ_2"/>
    <property type="match status" value="1"/>
</dbReference>
<comment type="caution">
    <text evidence="2">The sequence shown here is derived from an EMBL/GenBank/DDBJ whole genome shotgun (WGS) entry which is preliminary data.</text>
</comment>
<dbReference type="Gene3D" id="2.130.10.10">
    <property type="entry name" value="YVTN repeat-like/Quinoprotein amine dehydrogenase"/>
    <property type="match status" value="1"/>
</dbReference>
<evidence type="ECO:0000259" key="1">
    <source>
        <dbReference type="Pfam" id="PF13360"/>
    </source>
</evidence>
<dbReference type="InterPro" id="IPR015943">
    <property type="entry name" value="WD40/YVTN_repeat-like_dom_sf"/>
</dbReference>
<proteinExistence type="predicted"/>
<dbReference type="InterPro" id="IPR011047">
    <property type="entry name" value="Quinoprotein_ADH-like_sf"/>
</dbReference>
<name>A0A7W7CN57_9ACTN</name>
<gene>
    <name evidence="2" type="ORF">BKA14_001768</name>
</gene>
<evidence type="ECO:0000313" key="3">
    <source>
        <dbReference type="Proteomes" id="UP000542742"/>
    </source>
</evidence>
<evidence type="ECO:0000313" key="2">
    <source>
        <dbReference type="EMBL" id="MBB4691620.1"/>
    </source>
</evidence>